<reference evidence="2" key="2">
    <citation type="journal article" date="2023" name="Int. J. Mol. Sci.">
        <title>De Novo Assembly and Annotation of 11 Diverse Shrub Willow (Salix) Genomes Reveals Novel Gene Organization in Sex-Linked Regions.</title>
        <authorList>
            <person name="Hyden B."/>
            <person name="Feng K."/>
            <person name="Yates T.B."/>
            <person name="Jawdy S."/>
            <person name="Cereghino C."/>
            <person name="Smart L.B."/>
            <person name="Muchero W."/>
        </authorList>
    </citation>
    <scope>NUCLEOTIDE SEQUENCE [LARGE SCALE GENOMIC DNA]</scope>
    <source>
        <tissue evidence="2">Shoot tip</tissue>
    </source>
</reference>
<name>A0A9Q0SF34_SALVM</name>
<keyword evidence="1" id="KW-1133">Transmembrane helix</keyword>
<comment type="caution">
    <text evidence="2">The sequence shown here is derived from an EMBL/GenBank/DDBJ whole genome shotgun (WGS) entry which is preliminary data.</text>
</comment>
<evidence type="ECO:0000256" key="1">
    <source>
        <dbReference type="SAM" id="Phobius"/>
    </source>
</evidence>
<evidence type="ECO:0000313" key="2">
    <source>
        <dbReference type="EMBL" id="KAJ6675424.1"/>
    </source>
</evidence>
<organism evidence="2 3">
    <name type="scientific">Salix viminalis</name>
    <name type="common">Common osier</name>
    <name type="synonym">Basket willow</name>
    <dbReference type="NCBI Taxonomy" id="40686"/>
    <lineage>
        <taxon>Eukaryota</taxon>
        <taxon>Viridiplantae</taxon>
        <taxon>Streptophyta</taxon>
        <taxon>Embryophyta</taxon>
        <taxon>Tracheophyta</taxon>
        <taxon>Spermatophyta</taxon>
        <taxon>Magnoliopsida</taxon>
        <taxon>eudicotyledons</taxon>
        <taxon>Gunneridae</taxon>
        <taxon>Pentapetalae</taxon>
        <taxon>rosids</taxon>
        <taxon>fabids</taxon>
        <taxon>Malpighiales</taxon>
        <taxon>Salicaceae</taxon>
        <taxon>Saliceae</taxon>
        <taxon>Salix</taxon>
    </lineage>
</organism>
<sequence length="178" mass="19305">MSARKPLPAFFELLSYLLVHEARFLQSSLTSIKATSDISQALESNPISFSSISGCLFILIVVLAGGITPIILVSEVTFKATIGVAKIIITGLGNHLVLLLLLQNLVLAQLNANSVMSLITLLFKKAAEIRWLRSLLQDLHISPSRPIEAVCDNISALILFSMLSLSLLRMICSIFGSI</sequence>
<proteinExistence type="predicted"/>
<feature type="transmembrane region" description="Helical" evidence="1">
    <location>
        <begin position="154"/>
        <end position="176"/>
    </location>
</feature>
<feature type="transmembrane region" description="Helical" evidence="1">
    <location>
        <begin position="80"/>
        <end position="100"/>
    </location>
</feature>
<accession>A0A9Q0SF34</accession>
<keyword evidence="1" id="KW-0472">Membrane</keyword>
<reference evidence="2" key="1">
    <citation type="submission" date="2022-11" db="EMBL/GenBank/DDBJ databases">
        <authorList>
            <person name="Hyden B.L."/>
            <person name="Feng K."/>
            <person name="Yates T."/>
            <person name="Jawdy S."/>
            <person name="Smart L.B."/>
            <person name="Muchero W."/>
        </authorList>
    </citation>
    <scope>NUCLEOTIDE SEQUENCE</scope>
    <source>
        <tissue evidence="2">Shoot tip</tissue>
    </source>
</reference>
<dbReference type="Proteomes" id="UP001151529">
    <property type="component" value="Chromosome 14"/>
</dbReference>
<gene>
    <name evidence="2" type="ORF">OIU85_011568</name>
</gene>
<feature type="transmembrane region" description="Helical" evidence="1">
    <location>
        <begin position="48"/>
        <end position="73"/>
    </location>
</feature>
<evidence type="ECO:0000313" key="3">
    <source>
        <dbReference type="Proteomes" id="UP001151529"/>
    </source>
</evidence>
<keyword evidence="1" id="KW-0812">Transmembrane</keyword>
<protein>
    <submittedName>
        <fullName evidence="2">Uncharacterized protein</fullName>
    </submittedName>
</protein>
<dbReference type="EMBL" id="JAPFFL010000016">
    <property type="protein sequence ID" value="KAJ6675424.1"/>
    <property type="molecule type" value="Genomic_DNA"/>
</dbReference>
<keyword evidence="3" id="KW-1185">Reference proteome</keyword>
<dbReference type="AlphaFoldDB" id="A0A9Q0SF34"/>